<organism evidence="7 8">
    <name type="scientific">Merluccius polli</name>
    <name type="common">Benguela hake</name>
    <name type="synonym">Merluccius cadenati</name>
    <dbReference type="NCBI Taxonomy" id="89951"/>
    <lineage>
        <taxon>Eukaryota</taxon>
        <taxon>Metazoa</taxon>
        <taxon>Chordata</taxon>
        <taxon>Craniata</taxon>
        <taxon>Vertebrata</taxon>
        <taxon>Euteleostomi</taxon>
        <taxon>Actinopterygii</taxon>
        <taxon>Neopterygii</taxon>
        <taxon>Teleostei</taxon>
        <taxon>Neoteleostei</taxon>
        <taxon>Acanthomorphata</taxon>
        <taxon>Zeiogadaria</taxon>
        <taxon>Gadariae</taxon>
        <taxon>Gadiformes</taxon>
        <taxon>Gadoidei</taxon>
        <taxon>Merlucciidae</taxon>
        <taxon>Merluccius</taxon>
    </lineage>
</organism>
<evidence type="ECO:0000256" key="4">
    <source>
        <dbReference type="ARBA" id="ARBA00022777"/>
    </source>
</evidence>
<comment type="caution">
    <text evidence="7">The sequence shown here is derived from an EMBL/GenBank/DDBJ whole genome shotgun (WGS) entry which is preliminary data.</text>
</comment>
<dbReference type="GO" id="GO:0003677">
    <property type="term" value="F:DNA binding"/>
    <property type="evidence" value="ECO:0007669"/>
    <property type="project" value="UniProtKB-KW"/>
</dbReference>
<proteinExistence type="predicted"/>
<keyword evidence="1" id="KW-0723">Serine/threonine-protein kinase</keyword>
<dbReference type="PROSITE" id="PS00108">
    <property type="entry name" value="PROTEIN_KINASE_ST"/>
    <property type="match status" value="1"/>
</dbReference>
<gene>
    <name evidence="7" type="primary">HIPK2_2</name>
    <name evidence="7" type="ORF">N1851_017364</name>
</gene>
<dbReference type="InterPro" id="IPR011009">
    <property type="entry name" value="Kinase-like_dom_sf"/>
</dbReference>
<evidence type="ECO:0000313" key="8">
    <source>
        <dbReference type="Proteomes" id="UP001174136"/>
    </source>
</evidence>
<accession>A0AA47MPK9</accession>
<dbReference type="PANTHER" id="PTHR24058:SF17">
    <property type="entry name" value="HOMEODOMAIN INTERACTING PROTEIN KINASE, ISOFORM D"/>
    <property type="match status" value="1"/>
</dbReference>
<evidence type="ECO:0000256" key="2">
    <source>
        <dbReference type="ARBA" id="ARBA00022679"/>
    </source>
</evidence>
<dbReference type="GO" id="GO:0005737">
    <property type="term" value="C:cytoplasm"/>
    <property type="evidence" value="ECO:0007669"/>
    <property type="project" value="TreeGrafter"/>
</dbReference>
<dbReference type="EMBL" id="JAOPHQ010003145">
    <property type="protein sequence ID" value="KAK0144278.1"/>
    <property type="molecule type" value="Genomic_DNA"/>
</dbReference>
<evidence type="ECO:0000256" key="3">
    <source>
        <dbReference type="ARBA" id="ARBA00022741"/>
    </source>
</evidence>
<reference evidence="7" key="1">
    <citation type="journal article" date="2023" name="Front. Mar. Sci.">
        <title>A new Merluccius polli reference genome to investigate the effects of global change in West African waters.</title>
        <authorList>
            <person name="Mateo J.L."/>
            <person name="Blanco-Fernandez C."/>
            <person name="Garcia-Vazquez E."/>
            <person name="Machado-Schiaffino G."/>
        </authorList>
    </citation>
    <scope>NUCLEOTIDE SEQUENCE</scope>
    <source>
        <strain evidence="7">C29</strain>
        <tissue evidence="7">Fin</tissue>
    </source>
</reference>
<keyword evidence="8" id="KW-1185">Reference proteome</keyword>
<dbReference type="Proteomes" id="UP001174136">
    <property type="component" value="Unassembled WGS sequence"/>
</dbReference>
<dbReference type="GO" id="GO:0004713">
    <property type="term" value="F:protein tyrosine kinase activity"/>
    <property type="evidence" value="ECO:0007669"/>
    <property type="project" value="TreeGrafter"/>
</dbReference>
<dbReference type="InterPro" id="IPR008271">
    <property type="entry name" value="Ser/Thr_kinase_AS"/>
</dbReference>
<dbReference type="Pfam" id="PF00069">
    <property type="entry name" value="Pkinase"/>
    <property type="match status" value="1"/>
</dbReference>
<dbReference type="GO" id="GO:0005634">
    <property type="term" value="C:nucleus"/>
    <property type="evidence" value="ECO:0007669"/>
    <property type="project" value="TreeGrafter"/>
</dbReference>
<dbReference type="InterPro" id="IPR050494">
    <property type="entry name" value="Ser_Thr_dual-spec_kinase"/>
</dbReference>
<dbReference type="PANTHER" id="PTHR24058">
    <property type="entry name" value="DUAL SPECIFICITY PROTEIN KINASE"/>
    <property type="match status" value="1"/>
</dbReference>
<evidence type="ECO:0000259" key="6">
    <source>
        <dbReference type="PROSITE" id="PS50011"/>
    </source>
</evidence>
<keyword evidence="7" id="KW-0238">DNA-binding</keyword>
<dbReference type="InterPro" id="IPR000719">
    <property type="entry name" value="Prot_kinase_dom"/>
</dbReference>
<dbReference type="SMART" id="SM00220">
    <property type="entry name" value="S_TKc"/>
    <property type="match status" value="1"/>
</dbReference>
<evidence type="ECO:0000256" key="5">
    <source>
        <dbReference type="ARBA" id="ARBA00022840"/>
    </source>
</evidence>
<name>A0AA47MPK9_MERPO</name>
<dbReference type="GO" id="GO:0004674">
    <property type="term" value="F:protein serine/threonine kinase activity"/>
    <property type="evidence" value="ECO:0007669"/>
    <property type="project" value="UniProtKB-KW"/>
</dbReference>
<keyword evidence="3" id="KW-0547">Nucleotide-binding</keyword>
<dbReference type="AlphaFoldDB" id="A0AA47MPK9"/>
<dbReference type="GO" id="GO:0005524">
    <property type="term" value="F:ATP binding"/>
    <property type="evidence" value="ECO:0007669"/>
    <property type="project" value="UniProtKB-KW"/>
</dbReference>
<protein>
    <submittedName>
        <fullName evidence="7">Homeodomain-interacting protein kinase 2</fullName>
    </submittedName>
</protein>
<keyword evidence="7" id="KW-0371">Homeobox</keyword>
<keyword evidence="2" id="KW-0808">Transferase</keyword>
<dbReference type="Gene3D" id="1.10.510.10">
    <property type="entry name" value="Transferase(Phosphotransferase) domain 1"/>
    <property type="match status" value="1"/>
</dbReference>
<keyword evidence="5" id="KW-0067">ATP-binding</keyword>
<dbReference type="PROSITE" id="PS50011">
    <property type="entry name" value="PROTEIN_KINASE_DOM"/>
    <property type="match status" value="1"/>
</dbReference>
<keyword evidence="4 7" id="KW-0418">Kinase</keyword>
<dbReference type="SUPFAM" id="SSF56112">
    <property type="entry name" value="Protein kinase-like (PK-like)"/>
    <property type="match status" value="1"/>
</dbReference>
<evidence type="ECO:0000313" key="7">
    <source>
        <dbReference type="EMBL" id="KAK0144278.1"/>
    </source>
</evidence>
<evidence type="ECO:0000256" key="1">
    <source>
        <dbReference type="ARBA" id="ARBA00022527"/>
    </source>
</evidence>
<feature type="domain" description="Protein kinase" evidence="6">
    <location>
        <begin position="1"/>
        <end position="236"/>
    </location>
</feature>
<sequence>MYFQLATALDYLSTIGIIHADLKPENIMLTGQGMKVKLIDFGLSHHVSQVRIGMGLQTLWYRCPEIMLGLPFTGLIDMWSLGCVVAELLIGFPIYPGDTEYDMWRYIRKTLGELPDALLDHGIRTHLCFTKGSVWRLKVSLYVSVCLPVLLYLQVNVTELKQRLFFQSPWDYLGGKGFLLRRTSRFRFSSLEEVLQVGNVPGQPIPPSFIDLMKRMLQLDSNQRITPRALLEHPFISSLERGVHHNSSCQPSGDHHSSCCPEPSGDHHISCCPEPSGDHLTSCCPEPSGDHLTSCCPEPSGDHLTSCCPEPSGDHHNSCCPEPSGDHHNSCCPEPSGDHHTSCCPEPSGDHHTSCCPEPSGDHHTSCCPEPSVDHHNSCCPRAQWGPPKQLLPRAHGDHHTSCCPEPSGDHHTSCCPEPSGDHYTSCCPEPSVDHQNSCCPEPSGDHHTSCCPEPSGDHHTSCCPEPSVDHQNSCCPEPSGDHHTSCCPEPSGDHHTSCCPEPSGDHHTSCCPEPSVDHQNSCCPEPSGDHHTSCCPEPSGDHHNSCCPEPSGDHYTSCCPEPCEVAIETVEVHRDIADIILELAQKTKKKQSRVKRFFKAAQDRRLREVVQEQRLAALQEERLASLEERYLHNATVLVEVPGLS</sequence>